<keyword evidence="3" id="KW-1185">Reference proteome</keyword>
<dbReference type="KEGG" id="mcd:MCRO_0445"/>
<dbReference type="HOGENOM" id="CLU_1123554_0_0_14"/>
<dbReference type="EMBL" id="CP001991">
    <property type="protein sequence ID" value="ADE19540.1"/>
    <property type="molecule type" value="Genomic_DNA"/>
</dbReference>
<gene>
    <name evidence="2" type="ordered locus">MCRO_0445</name>
</gene>
<evidence type="ECO:0000256" key="1">
    <source>
        <dbReference type="SAM" id="Coils"/>
    </source>
</evidence>
<reference key="2">
    <citation type="submission" date="2010-03" db="EMBL/GenBank/DDBJ databases">
        <authorList>
            <person name="Ma Z."/>
            <person name="Wang X."/>
            <person name="Liu H."/>
        </authorList>
    </citation>
    <scope>NUCLEOTIDE SEQUENCE</scope>
    <source>
        <strain>MP145</strain>
    </source>
</reference>
<dbReference type="AlphaFoldDB" id="D5E5N0"/>
<protein>
    <submittedName>
        <fullName evidence="2">Uncharacterized protein</fullName>
    </submittedName>
</protein>
<evidence type="ECO:0000313" key="3">
    <source>
        <dbReference type="Proteomes" id="UP000001845"/>
    </source>
</evidence>
<feature type="coiled-coil region" evidence="1">
    <location>
        <begin position="7"/>
        <end position="42"/>
    </location>
</feature>
<sequence>MTDKDAQAKMQATIDKLNKELVAAAEKQLDEINKEFDLISLDNMKALTASYKEILNSTNSIVVNSIKDVVTKFNSGTKVTNGLETLKNYLTTEVITKYLVDMTSTLTQVAPNVGTIGGEILGVLTTDETTKDIKDIDKVVTGLTEYFKNEAFTNLVIKMKEVKFDKLSTDGYVKVFETTISELKTTFKTEAAAKLKTLLNNNDEDYAKVKKVLEGKYTFLEKQFKTMADTFVTQLRTLAEDIQTNLK</sequence>
<dbReference type="Proteomes" id="UP000001845">
    <property type="component" value="Chromosome"/>
</dbReference>
<reference evidence="3" key="1">
    <citation type="submission" date="2010-03" db="EMBL/GenBank/DDBJ databases">
        <title>The complete genome of Mycoplasma crocodyli MP145.</title>
        <authorList>
            <person name="Glass J.I."/>
            <person name="Durkin A.S."/>
            <person name="Hostetler J."/>
            <person name="Jackson J."/>
            <person name="Johnson J."/>
            <person name="May M.A."/>
            <person name="Paralanov V."/>
            <person name="Radune D."/>
            <person name="Szczypinski B."/>
            <person name="Brown D.R."/>
        </authorList>
    </citation>
    <scope>NUCLEOTIDE SEQUENCE [LARGE SCALE GENOMIC DNA]</scope>
    <source>
        <strain evidence="3">ATCC 51981 / MP145</strain>
    </source>
</reference>
<organism evidence="2 3">
    <name type="scientific">Mycoplasma crocodyli (strain ATCC 51981 / MP145)</name>
    <dbReference type="NCBI Taxonomy" id="512564"/>
    <lineage>
        <taxon>Bacteria</taxon>
        <taxon>Bacillati</taxon>
        <taxon>Mycoplasmatota</taxon>
        <taxon>Mollicutes</taxon>
        <taxon>Mycoplasmataceae</taxon>
        <taxon>Mycoplasma</taxon>
    </lineage>
</organism>
<proteinExistence type="predicted"/>
<reference evidence="2 3" key="3">
    <citation type="journal article" date="2011" name="J. Bacteriol.">
        <title>Genome sequences of Mycoplasma alligatoris A21JP2T and Mycoplasma crocodyli MP145T.</title>
        <authorList>
            <person name="Brown D.R."/>
            <person name="Farmerie W.G."/>
            <person name="May M."/>
            <person name="Benders G.A."/>
            <person name="Durkin A.S."/>
            <person name="Hlavinka K."/>
            <person name="Hostetler J."/>
            <person name="Jackson J."/>
            <person name="Johnson J."/>
            <person name="Miller R.H."/>
            <person name="Paralanov V."/>
            <person name="Radune D."/>
            <person name="Szczypinski B."/>
            <person name="Glass J.I."/>
        </authorList>
    </citation>
    <scope>NUCLEOTIDE SEQUENCE [LARGE SCALE GENOMIC DNA]</scope>
    <source>
        <strain evidence="3">ATCC 51981 / MP145</strain>
    </source>
</reference>
<evidence type="ECO:0000313" key="2">
    <source>
        <dbReference type="EMBL" id="ADE19540.1"/>
    </source>
</evidence>
<keyword evidence="1" id="KW-0175">Coiled coil</keyword>
<dbReference type="eggNOG" id="ENOG5030N2C">
    <property type="taxonomic scope" value="Bacteria"/>
</dbReference>
<accession>D5E5N0</accession>
<name>D5E5N0_MYCCM</name>